<accession>A0A0A9C804</accession>
<proteinExistence type="predicted"/>
<reference evidence="1" key="2">
    <citation type="journal article" date="2015" name="Data Brief">
        <title>Shoot transcriptome of the giant reed, Arundo donax.</title>
        <authorList>
            <person name="Barrero R.A."/>
            <person name="Guerrero F.D."/>
            <person name="Moolhuijzen P."/>
            <person name="Goolsby J.A."/>
            <person name="Tidwell J."/>
            <person name="Bellgard S.E."/>
            <person name="Bellgard M.I."/>
        </authorList>
    </citation>
    <scope>NUCLEOTIDE SEQUENCE</scope>
    <source>
        <tissue evidence="1">Shoot tissue taken approximately 20 cm above the soil surface</tissue>
    </source>
</reference>
<dbReference type="EMBL" id="GBRH01225451">
    <property type="protein sequence ID" value="JAD72444.1"/>
    <property type="molecule type" value="Transcribed_RNA"/>
</dbReference>
<evidence type="ECO:0000313" key="1">
    <source>
        <dbReference type="EMBL" id="JAD72444.1"/>
    </source>
</evidence>
<sequence>MIIPDDFSRIKQFQTKNIKNENIYQNVISSV</sequence>
<dbReference type="AlphaFoldDB" id="A0A0A9C804"/>
<organism evidence="1">
    <name type="scientific">Arundo donax</name>
    <name type="common">Giant reed</name>
    <name type="synonym">Donax arundinaceus</name>
    <dbReference type="NCBI Taxonomy" id="35708"/>
    <lineage>
        <taxon>Eukaryota</taxon>
        <taxon>Viridiplantae</taxon>
        <taxon>Streptophyta</taxon>
        <taxon>Embryophyta</taxon>
        <taxon>Tracheophyta</taxon>
        <taxon>Spermatophyta</taxon>
        <taxon>Magnoliopsida</taxon>
        <taxon>Liliopsida</taxon>
        <taxon>Poales</taxon>
        <taxon>Poaceae</taxon>
        <taxon>PACMAD clade</taxon>
        <taxon>Arundinoideae</taxon>
        <taxon>Arundineae</taxon>
        <taxon>Arundo</taxon>
    </lineage>
</organism>
<protein>
    <submittedName>
        <fullName evidence="1">Uncharacterized protein</fullName>
    </submittedName>
</protein>
<reference evidence="1" key="1">
    <citation type="submission" date="2014-09" db="EMBL/GenBank/DDBJ databases">
        <authorList>
            <person name="Magalhaes I.L.F."/>
            <person name="Oliveira U."/>
            <person name="Santos F.R."/>
            <person name="Vidigal T.H.D.A."/>
            <person name="Brescovit A.D."/>
            <person name="Santos A.J."/>
        </authorList>
    </citation>
    <scope>NUCLEOTIDE SEQUENCE</scope>
    <source>
        <tissue evidence="1">Shoot tissue taken approximately 20 cm above the soil surface</tissue>
    </source>
</reference>
<name>A0A0A9C804_ARUDO</name>